<dbReference type="Proteomes" id="UP000054783">
    <property type="component" value="Unassembled WGS sequence"/>
</dbReference>
<sequence length="75" mass="8722">LANLKRPRVEFQHGIVVPPRNGRARRVELAKQERCRIQLHCTVRWTDSDQLRPVGICGRTTSCRTRPLGHVNRVR</sequence>
<reference evidence="1 2" key="1">
    <citation type="submission" date="2015-01" db="EMBL/GenBank/DDBJ databases">
        <title>Evolution of Trichinella species and genotypes.</title>
        <authorList>
            <person name="Korhonen P.K."/>
            <person name="Edoardo P."/>
            <person name="Giuseppe L.R."/>
            <person name="Gasser R.B."/>
        </authorList>
    </citation>
    <scope>NUCLEOTIDE SEQUENCE [LARGE SCALE GENOMIC DNA]</scope>
    <source>
        <strain evidence="1">ISS2496</strain>
    </source>
</reference>
<organism evidence="1 2">
    <name type="scientific">Trichinella patagoniensis</name>
    <dbReference type="NCBI Taxonomy" id="990121"/>
    <lineage>
        <taxon>Eukaryota</taxon>
        <taxon>Metazoa</taxon>
        <taxon>Ecdysozoa</taxon>
        <taxon>Nematoda</taxon>
        <taxon>Enoplea</taxon>
        <taxon>Dorylaimia</taxon>
        <taxon>Trichinellida</taxon>
        <taxon>Trichinellidae</taxon>
        <taxon>Trichinella</taxon>
    </lineage>
</organism>
<dbReference type="EMBL" id="JYDQ01000240">
    <property type="protein sequence ID" value="KRY10189.1"/>
    <property type="molecule type" value="Genomic_DNA"/>
</dbReference>
<gene>
    <name evidence="1" type="ORF">T12_14639</name>
</gene>
<feature type="non-terminal residue" evidence="1">
    <location>
        <position position="75"/>
    </location>
</feature>
<evidence type="ECO:0000313" key="1">
    <source>
        <dbReference type="EMBL" id="KRY10189.1"/>
    </source>
</evidence>
<name>A0A0V0ZCV9_9BILA</name>
<evidence type="ECO:0000313" key="2">
    <source>
        <dbReference type="Proteomes" id="UP000054783"/>
    </source>
</evidence>
<comment type="caution">
    <text evidence="1">The sequence shown here is derived from an EMBL/GenBank/DDBJ whole genome shotgun (WGS) entry which is preliminary data.</text>
</comment>
<protein>
    <submittedName>
        <fullName evidence="1">Uncharacterized protein</fullName>
    </submittedName>
</protein>
<proteinExistence type="predicted"/>
<keyword evidence="2" id="KW-1185">Reference proteome</keyword>
<accession>A0A0V0ZCV9</accession>
<feature type="non-terminal residue" evidence="1">
    <location>
        <position position="1"/>
    </location>
</feature>
<dbReference type="AlphaFoldDB" id="A0A0V0ZCV9"/>